<protein>
    <recommendedName>
        <fullName evidence="3">DUF4365 domain-containing protein</fullName>
    </recommendedName>
</protein>
<proteinExistence type="predicted"/>
<evidence type="ECO:0008006" key="3">
    <source>
        <dbReference type="Google" id="ProtNLM"/>
    </source>
</evidence>
<name>A0ABX9QIU8_9BACT</name>
<gene>
    <name evidence="1" type="ORF">D7Y13_13940</name>
</gene>
<organism evidence="1 2">
    <name type="scientific">Corallococcus praedator</name>
    <dbReference type="NCBI Taxonomy" id="2316724"/>
    <lineage>
        <taxon>Bacteria</taxon>
        <taxon>Pseudomonadati</taxon>
        <taxon>Myxococcota</taxon>
        <taxon>Myxococcia</taxon>
        <taxon>Myxococcales</taxon>
        <taxon>Cystobacterineae</taxon>
        <taxon>Myxococcaceae</taxon>
        <taxon>Corallococcus</taxon>
    </lineage>
</organism>
<accession>A0ABX9QIU8</accession>
<reference evidence="1 2" key="1">
    <citation type="submission" date="2018-09" db="EMBL/GenBank/DDBJ databases">
        <authorList>
            <person name="Livingstone P.G."/>
            <person name="Whitworth D.E."/>
        </authorList>
    </citation>
    <scope>NUCLEOTIDE SEQUENCE [LARGE SCALE GENOMIC DNA]</scope>
    <source>
        <strain evidence="1 2">CA031B</strain>
    </source>
</reference>
<sequence length="121" mass="13497">MLTQAGFDCYLTVVDDQGIDAVIRVEHPAGPRYYDIQVKSSLSFNNIRGGIAALGKRPNALLMLFNSSTQELLWLNAKDISRRFPARGSTWGDVFLNASLVEELREEGRNSLDALRELLAK</sequence>
<comment type="caution">
    <text evidence="1">The sequence shown here is derived from an EMBL/GenBank/DDBJ whole genome shotgun (WGS) entry which is preliminary data.</text>
</comment>
<dbReference type="EMBL" id="RAWI01000085">
    <property type="protein sequence ID" value="RKI09641.1"/>
    <property type="molecule type" value="Genomic_DNA"/>
</dbReference>
<dbReference type="Proteomes" id="UP000278907">
    <property type="component" value="Unassembled WGS sequence"/>
</dbReference>
<evidence type="ECO:0000313" key="1">
    <source>
        <dbReference type="EMBL" id="RKI09641.1"/>
    </source>
</evidence>
<evidence type="ECO:0000313" key="2">
    <source>
        <dbReference type="Proteomes" id="UP000278907"/>
    </source>
</evidence>
<keyword evidence="2" id="KW-1185">Reference proteome</keyword>